<dbReference type="InterPro" id="IPR013341">
    <property type="entry name" value="Mandelate_racemase_N_dom"/>
</dbReference>
<evidence type="ECO:0000313" key="5">
    <source>
        <dbReference type="EMBL" id="PWS36639.1"/>
    </source>
</evidence>
<evidence type="ECO:0000256" key="2">
    <source>
        <dbReference type="ARBA" id="ARBA00022723"/>
    </source>
</evidence>
<dbReference type="InterPro" id="IPR013342">
    <property type="entry name" value="Mandelate_racemase_C"/>
</dbReference>
<dbReference type="PROSITE" id="PS00908">
    <property type="entry name" value="MR_MLE_1"/>
    <property type="match status" value="1"/>
</dbReference>
<dbReference type="SUPFAM" id="SSF54826">
    <property type="entry name" value="Enolase N-terminal domain-like"/>
    <property type="match status" value="1"/>
</dbReference>
<comment type="caution">
    <text evidence="5">The sequence shown here is derived from an EMBL/GenBank/DDBJ whole genome shotgun (WGS) entry which is preliminary data.</text>
</comment>
<accession>A0A317FFB1</accession>
<dbReference type="Gene3D" id="3.20.20.120">
    <property type="entry name" value="Enolase-like C-terminal domain"/>
    <property type="match status" value="1"/>
</dbReference>
<dbReference type="SMART" id="SM00922">
    <property type="entry name" value="MR_MLE"/>
    <property type="match status" value="1"/>
</dbReference>
<dbReference type="EMBL" id="QGNA01000003">
    <property type="protein sequence ID" value="PWS36639.1"/>
    <property type="molecule type" value="Genomic_DNA"/>
</dbReference>
<dbReference type="GO" id="GO:0016836">
    <property type="term" value="F:hydro-lyase activity"/>
    <property type="evidence" value="ECO:0007669"/>
    <property type="project" value="TreeGrafter"/>
</dbReference>
<dbReference type="InterPro" id="IPR029065">
    <property type="entry name" value="Enolase_C-like"/>
</dbReference>
<comment type="cofactor">
    <cofactor evidence="1">
        <name>Mg(2+)</name>
        <dbReference type="ChEBI" id="CHEBI:18420"/>
    </cofactor>
</comment>
<keyword evidence="6" id="KW-1185">Reference proteome</keyword>
<dbReference type="InterPro" id="IPR036849">
    <property type="entry name" value="Enolase-like_C_sf"/>
</dbReference>
<dbReference type="PANTHER" id="PTHR13794:SF58">
    <property type="entry name" value="MITOCHONDRIAL ENOLASE SUPERFAMILY MEMBER 1"/>
    <property type="match status" value="1"/>
</dbReference>
<name>A0A317FFB1_9PROT</name>
<dbReference type="SFLD" id="SFLDG00179">
    <property type="entry name" value="mandelate_racemase"/>
    <property type="match status" value="1"/>
</dbReference>
<proteinExistence type="predicted"/>
<evidence type="ECO:0000313" key="6">
    <source>
        <dbReference type="Proteomes" id="UP000245765"/>
    </source>
</evidence>
<dbReference type="OrthoDB" id="5290054at2"/>
<organism evidence="5 6">
    <name type="scientific">Falsiroseomonas bella</name>
    <dbReference type="NCBI Taxonomy" id="2184016"/>
    <lineage>
        <taxon>Bacteria</taxon>
        <taxon>Pseudomonadati</taxon>
        <taxon>Pseudomonadota</taxon>
        <taxon>Alphaproteobacteria</taxon>
        <taxon>Acetobacterales</taxon>
        <taxon>Roseomonadaceae</taxon>
        <taxon>Falsiroseomonas</taxon>
    </lineage>
</organism>
<dbReference type="SFLD" id="SFLDS00001">
    <property type="entry name" value="Enolase"/>
    <property type="match status" value="1"/>
</dbReference>
<keyword evidence="3" id="KW-0460">Magnesium</keyword>
<dbReference type="GO" id="GO:0016052">
    <property type="term" value="P:carbohydrate catabolic process"/>
    <property type="evidence" value="ECO:0007669"/>
    <property type="project" value="TreeGrafter"/>
</dbReference>
<dbReference type="PANTHER" id="PTHR13794">
    <property type="entry name" value="ENOLASE SUPERFAMILY, MANDELATE RACEMASE"/>
    <property type="match status" value="1"/>
</dbReference>
<keyword evidence="2" id="KW-0479">Metal-binding</keyword>
<dbReference type="RefSeq" id="WP_109871432.1">
    <property type="nucleotide sequence ID" value="NZ_QGNA01000003.1"/>
</dbReference>
<dbReference type="Pfam" id="PF02746">
    <property type="entry name" value="MR_MLE_N"/>
    <property type="match status" value="1"/>
</dbReference>
<dbReference type="Pfam" id="PF13378">
    <property type="entry name" value="MR_MLE_C"/>
    <property type="match status" value="1"/>
</dbReference>
<dbReference type="GO" id="GO:0000287">
    <property type="term" value="F:magnesium ion binding"/>
    <property type="evidence" value="ECO:0007669"/>
    <property type="project" value="TreeGrafter"/>
</dbReference>
<dbReference type="InterPro" id="IPR046945">
    <property type="entry name" value="RHMD-like"/>
</dbReference>
<dbReference type="Proteomes" id="UP000245765">
    <property type="component" value="Unassembled WGS sequence"/>
</dbReference>
<dbReference type="Gene3D" id="3.30.390.10">
    <property type="entry name" value="Enolase-like, N-terminal domain"/>
    <property type="match status" value="1"/>
</dbReference>
<evidence type="ECO:0000256" key="1">
    <source>
        <dbReference type="ARBA" id="ARBA00001946"/>
    </source>
</evidence>
<dbReference type="SUPFAM" id="SSF51604">
    <property type="entry name" value="Enolase C-terminal domain-like"/>
    <property type="match status" value="1"/>
</dbReference>
<dbReference type="GO" id="GO:0009063">
    <property type="term" value="P:amino acid catabolic process"/>
    <property type="evidence" value="ECO:0007669"/>
    <property type="project" value="InterPro"/>
</dbReference>
<feature type="domain" description="Mandelate racemase/muconate lactonizing enzyme C-terminal" evidence="4">
    <location>
        <begin position="163"/>
        <end position="262"/>
    </location>
</feature>
<protein>
    <submittedName>
        <fullName evidence="5">L-rhamnonate dehydratase</fullName>
    </submittedName>
</protein>
<evidence type="ECO:0000256" key="3">
    <source>
        <dbReference type="ARBA" id="ARBA00022842"/>
    </source>
</evidence>
<evidence type="ECO:0000259" key="4">
    <source>
        <dbReference type="SMART" id="SM00922"/>
    </source>
</evidence>
<gene>
    <name evidence="5" type="ORF">DFH01_16000</name>
</gene>
<reference evidence="6" key="1">
    <citation type="submission" date="2018-05" db="EMBL/GenBank/DDBJ databases">
        <authorList>
            <person name="Du Z."/>
            <person name="Wang X."/>
        </authorList>
    </citation>
    <scope>NUCLEOTIDE SEQUENCE [LARGE SCALE GENOMIC DNA]</scope>
    <source>
        <strain evidence="6">CQN31</strain>
    </source>
</reference>
<sequence length="390" mass="42061">MPTISAIQVFPIRSDLVGGPPRTKPRRPSWNGTAEVAGPMARHARFKVDRTIWRPTWPGVGCLVTASDGTWGFGITRYAGPVIPTIESHLAPLLIGEDALATETLWDMMARIASPYSAAGLAAYAISAVDLALWDLKGKILGQPVWRLIGGPARPAIPCYATGGDTDWHMELGFRATKLPLPHGPADGLPGLNRNEDLVARTREMIGRDVELMLDCWMALDVEYAVRLAERLRPHGLRWIEDCLTPEDLDGQEALRKRLPWMGLATGEHWYMPPPFLHAAARRVADVLQPDIAWAGGLTALLRIHAIADAAGIAVIPHAGMNTPYGQHFGFAMPGAPMGEMFVGTAPGIPLEETRLFPGMAVPVNGDLVPNDAPGFGLGATLDDIAAMKP</sequence>
<dbReference type="InterPro" id="IPR029017">
    <property type="entry name" value="Enolase-like_N"/>
</dbReference>
<dbReference type="InterPro" id="IPR018110">
    <property type="entry name" value="Mandel_Rmase/mucon_lact_enz_CS"/>
</dbReference>
<dbReference type="AlphaFoldDB" id="A0A317FFB1"/>